<dbReference type="PANTHER" id="PTHR12022">
    <property type="entry name" value="UBIQUINOL-CYTOCHROME C REDUCTASE COMPLEX 14 KD PROTEIN"/>
    <property type="match status" value="1"/>
</dbReference>
<evidence type="ECO:0000256" key="5">
    <source>
        <dbReference type="ARBA" id="ARBA00022660"/>
    </source>
</evidence>
<dbReference type="PANTHER" id="PTHR12022:SF0">
    <property type="entry name" value="CYTOCHROME B-C1 COMPLEX SUBUNIT 7"/>
    <property type="match status" value="1"/>
</dbReference>
<keyword evidence="4 12" id="KW-0813">Transport</keyword>
<gene>
    <name evidence="13" type="ORF">QYM36_006199</name>
</gene>
<evidence type="ECO:0000256" key="6">
    <source>
        <dbReference type="ARBA" id="ARBA00022792"/>
    </source>
</evidence>
<organism evidence="13 14">
    <name type="scientific">Artemia franciscana</name>
    <name type="common">Brine shrimp</name>
    <name type="synonym">Artemia sanfranciscana</name>
    <dbReference type="NCBI Taxonomy" id="6661"/>
    <lineage>
        <taxon>Eukaryota</taxon>
        <taxon>Metazoa</taxon>
        <taxon>Ecdysozoa</taxon>
        <taxon>Arthropoda</taxon>
        <taxon>Crustacea</taxon>
        <taxon>Branchiopoda</taxon>
        <taxon>Anostraca</taxon>
        <taxon>Artemiidae</taxon>
        <taxon>Artemia</taxon>
    </lineage>
</organism>
<evidence type="ECO:0000256" key="1">
    <source>
        <dbReference type="ARBA" id="ARBA00004443"/>
    </source>
</evidence>
<comment type="subunit">
    <text evidence="11">Component of the ubiquinol-cytochrome c oxidoreductase (cytochrome b-c1 complex, complex III, CIII), a multisubunit enzyme composed of 11 subunits. The complex is composed of 3 respiratory subunits cytochrome b, cytochrome c1 and Rieske protein UQCRFS1, 2 core protein subunits UQCRC1/QCR1 and UQCRC2/QCR2, and 6 low-molecular weight protein subunits UQCRH/QCR6, UQCRB/QCR7, UQCRQ/QCR8, UQCR10/QCR9, UQCR11/QCR10 and subunit 9, the cleavage product of Rieske protein UQCRFS1. The complex exists as an obligatory dimer and forms supercomplexes (SCs) in the inner mitochondrial membrane with NADH-ubiquinone oxidoreductase (complex I, CI) and cytochrome c oxidase (complex IV, CIV), resulting in different assemblies (supercomplex SCI(1)III(2)IV(1) and megacomplex MCI(2)III(2)IV(2)).</text>
</comment>
<comment type="caution">
    <text evidence="13">The sequence shown here is derived from an EMBL/GenBank/DDBJ whole genome shotgun (WGS) entry which is preliminary data.</text>
</comment>
<dbReference type="SUPFAM" id="SSF81524">
    <property type="entry name" value="14 kDa protein of cytochrome bc1 complex (Ubiquinol-cytochrome c reductase)"/>
    <property type="match status" value="1"/>
</dbReference>
<dbReference type="InterPro" id="IPR036544">
    <property type="entry name" value="QCR7_sf"/>
</dbReference>
<comment type="function">
    <text evidence="12">Component of the ubiquinol-cytochrome c oxidoreductase, a multisubunit transmembrane complex that is part of the mitochondrial electron transport chain which drives oxidative phosphorylation.</text>
</comment>
<evidence type="ECO:0000256" key="4">
    <source>
        <dbReference type="ARBA" id="ARBA00022448"/>
    </source>
</evidence>
<evidence type="ECO:0000256" key="8">
    <source>
        <dbReference type="ARBA" id="ARBA00023128"/>
    </source>
</evidence>
<evidence type="ECO:0000256" key="10">
    <source>
        <dbReference type="ARBA" id="ARBA00038521"/>
    </source>
</evidence>
<dbReference type="Proteomes" id="UP001187531">
    <property type="component" value="Unassembled WGS sequence"/>
</dbReference>
<evidence type="ECO:0000313" key="14">
    <source>
        <dbReference type="Proteomes" id="UP001187531"/>
    </source>
</evidence>
<evidence type="ECO:0000256" key="2">
    <source>
        <dbReference type="ARBA" id="ARBA00008554"/>
    </source>
</evidence>
<reference evidence="13" key="1">
    <citation type="submission" date="2023-07" db="EMBL/GenBank/DDBJ databases">
        <title>Chromosome-level genome assembly of Artemia franciscana.</title>
        <authorList>
            <person name="Jo E."/>
        </authorList>
    </citation>
    <scope>NUCLEOTIDE SEQUENCE</scope>
    <source>
        <tissue evidence="13">Whole body</tissue>
    </source>
</reference>
<keyword evidence="14" id="KW-1185">Reference proteome</keyword>
<dbReference type="FunFam" id="1.10.1090.10:FF:000001">
    <property type="entry name" value="Cytochrome b-c1 complex subunit 7"/>
    <property type="match status" value="1"/>
</dbReference>
<dbReference type="GO" id="GO:0045275">
    <property type="term" value="C:respiratory chain complex III"/>
    <property type="evidence" value="ECO:0007669"/>
    <property type="project" value="InterPro"/>
</dbReference>
<keyword evidence="8 12" id="KW-0496">Mitochondrion</keyword>
<evidence type="ECO:0000256" key="3">
    <source>
        <dbReference type="ARBA" id="ARBA00016323"/>
    </source>
</evidence>
<keyword evidence="6 12" id="KW-0999">Mitochondrion inner membrane</keyword>
<comment type="subcellular location">
    <subcellularLocation>
        <location evidence="1">Mitochondrion inner membrane</location>
        <topology evidence="1">Peripheral membrane protein</topology>
        <orientation evidence="1">Matrix side</orientation>
    </subcellularLocation>
</comment>
<dbReference type="GO" id="GO:0006122">
    <property type="term" value="P:mitochondrial electron transport, ubiquinol to cytochrome c"/>
    <property type="evidence" value="ECO:0007669"/>
    <property type="project" value="InterPro"/>
</dbReference>
<comment type="subunit">
    <text evidence="10">Component of the ubiquinol-cytochrome c oxidoreductase (cytochrome b-c1 complex, complex III, CIII), a multisubunit enzyme composed of 3 respiratory subunits cytochrome b, cytochrome c1 and Rieske protein, 2 core protein subunits, and additional low-molecular weight protein subunits. The complex exists as an obligatory dimer and forms supercomplexes (SCs) in the inner mitochondrial membrane with cytochrome c oxidase (complex IV, CIV).</text>
</comment>
<dbReference type="InterPro" id="IPR003197">
    <property type="entry name" value="QCR7"/>
</dbReference>
<sequence length="113" mass="13748">MASKVAKAVAQQGSFKQTLRKWVYNTMGFRQYGLWHDDCLYETGDVKEALRRLPTRLLDERQFRQQRAMQLSVCKEVLPKEQWTKFEDDIRYLTPYLEEVLREKKEKEEWEQK</sequence>
<dbReference type="Pfam" id="PF02271">
    <property type="entry name" value="UCR_14kD"/>
    <property type="match status" value="1"/>
</dbReference>
<name>A0AA88LDB5_ARTSF</name>
<proteinExistence type="inferred from homology"/>
<keyword evidence="9 12" id="KW-0472">Membrane</keyword>
<dbReference type="EMBL" id="JAVRJZ010000010">
    <property type="protein sequence ID" value="KAK2717330.1"/>
    <property type="molecule type" value="Genomic_DNA"/>
</dbReference>
<evidence type="ECO:0000313" key="13">
    <source>
        <dbReference type="EMBL" id="KAK2717330.1"/>
    </source>
</evidence>
<evidence type="ECO:0000256" key="9">
    <source>
        <dbReference type="ARBA" id="ARBA00023136"/>
    </source>
</evidence>
<evidence type="ECO:0000256" key="11">
    <source>
        <dbReference type="ARBA" id="ARBA00046393"/>
    </source>
</evidence>
<evidence type="ECO:0000256" key="7">
    <source>
        <dbReference type="ARBA" id="ARBA00022982"/>
    </source>
</evidence>
<dbReference type="AlphaFoldDB" id="A0AA88LDB5"/>
<protein>
    <recommendedName>
        <fullName evidence="3 12">Cytochrome b-c1 complex subunit 7</fullName>
    </recommendedName>
</protein>
<dbReference type="PIRSF" id="PIRSF000022">
    <property type="entry name" value="Bc1_14K"/>
    <property type="match status" value="1"/>
</dbReference>
<evidence type="ECO:0000256" key="12">
    <source>
        <dbReference type="PIRNR" id="PIRNR000022"/>
    </source>
</evidence>
<accession>A0AA88LDB5</accession>
<dbReference type="GO" id="GO:0005743">
    <property type="term" value="C:mitochondrial inner membrane"/>
    <property type="evidence" value="ECO:0007669"/>
    <property type="project" value="UniProtKB-SubCell"/>
</dbReference>
<keyword evidence="5 12" id="KW-0679">Respiratory chain</keyword>
<comment type="similarity">
    <text evidence="2 12">Belongs to the UQCRB/QCR7 family.</text>
</comment>
<dbReference type="Gene3D" id="1.10.1090.10">
    <property type="entry name" value="Cytochrome b-c1 complex subunit 7"/>
    <property type="match status" value="1"/>
</dbReference>
<keyword evidence="7 12" id="KW-0249">Electron transport</keyword>